<dbReference type="EMBL" id="HBIX01024957">
    <property type="protein sequence ID" value="CAE0724471.1"/>
    <property type="molecule type" value="Transcribed_RNA"/>
</dbReference>
<dbReference type="AlphaFoldDB" id="A0A7S4ARF1"/>
<sequence>MRTVGVVPSWHVTCSLVRSFVRSLLTPRLVSCARALGRTPIDRPTNQPMHPSNPPFVSCFCWMNEWTHGRMDAWMNGSRIKKSTNQPTNPTHTGRSDLFRFDPNRCVVFVL</sequence>
<evidence type="ECO:0000313" key="1">
    <source>
        <dbReference type="EMBL" id="CAE0724471.1"/>
    </source>
</evidence>
<protein>
    <submittedName>
        <fullName evidence="1">Uncharacterized protein</fullName>
    </submittedName>
</protein>
<name>A0A7S4ARF1_9STRA</name>
<organism evidence="1">
    <name type="scientific">Pseudo-nitzschia australis</name>
    <dbReference type="NCBI Taxonomy" id="44445"/>
    <lineage>
        <taxon>Eukaryota</taxon>
        <taxon>Sar</taxon>
        <taxon>Stramenopiles</taxon>
        <taxon>Ochrophyta</taxon>
        <taxon>Bacillariophyta</taxon>
        <taxon>Bacillariophyceae</taxon>
        <taxon>Bacillariophycidae</taxon>
        <taxon>Bacillariales</taxon>
        <taxon>Bacillariaceae</taxon>
        <taxon>Pseudo-nitzschia</taxon>
    </lineage>
</organism>
<reference evidence="1" key="1">
    <citation type="submission" date="2021-01" db="EMBL/GenBank/DDBJ databases">
        <authorList>
            <person name="Corre E."/>
            <person name="Pelletier E."/>
            <person name="Niang G."/>
            <person name="Scheremetjew M."/>
            <person name="Finn R."/>
            <person name="Kale V."/>
            <person name="Holt S."/>
            <person name="Cochrane G."/>
            <person name="Meng A."/>
            <person name="Brown T."/>
            <person name="Cohen L."/>
        </authorList>
    </citation>
    <scope>NUCLEOTIDE SEQUENCE</scope>
    <source>
        <strain evidence="1">10249 10 AB</strain>
    </source>
</reference>
<gene>
    <name evidence="1" type="ORF">PAUS00366_LOCUS17227</name>
</gene>
<accession>A0A7S4ARF1</accession>
<proteinExistence type="predicted"/>